<dbReference type="InterPro" id="IPR009078">
    <property type="entry name" value="Ferritin-like_SF"/>
</dbReference>
<dbReference type="InterPro" id="IPR009040">
    <property type="entry name" value="Ferritin-like_diiron"/>
</dbReference>
<dbReference type="KEGG" id="tak:Tharo_1841"/>
<dbReference type="GO" id="GO:0046872">
    <property type="term" value="F:metal ion binding"/>
    <property type="evidence" value="ECO:0007669"/>
    <property type="project" value="InterPro"/>
</dbReference>
<dbReference type="EMBL" id="CP028339">
    <property type="protein sequence ID" value="AVR88748.1"/>
    <property type="molecule type" value="Genomic_DNA"/>
</dbReference>
<evidence type="ECO:0000313" key="2">
    <source>
        <dbReference type="EMBL" id="AVR88748.1"/>
    </source>
</evidence>
<dbReference type="AlphaFoldDB" id="A0A2R4BN40"/>
<evidence type="ECO:0000313" key="3">
    <source>
        <dbReference type="Proteomes" id="UP000241885"/>
    </source>
</evidence>
<evidence type="ECO:0000259" key="1">
    <source>
        <dbReference type="PROSITE" id="PS50905"/>
    </source>
</evidence>
<dbReference type="RefSeq" id="WP_107220949.1">
    <property type="nucleotide sequence ID" value="NZ_CP028339.1"/>
</dbReference>
<feature type="domain" description="Ferritin-like diiron" evidence="1">
    <location>
        <begin position="1"/>
        <end position="151"/>
    </location>
</feature>
<dbReference type="CDD" id="cd01045">
    <property type="entry name" value="Ferritin_like_AB"/>
    <property type="match status" value="1"/>
</dbReference>
<dbReference type="OrthoDB" id="8526369at2"/>
<dbReference type="SUPFAM" id="SSF47240">
    <property type="entry name" value="Ferritin-like"/>
    <property type="match status" value="1"/>
</dbReference>
<dbReference type="InterPro" id="IPR012347">
    <property type="entry name" value="Ferritin-like"/>
</dbReference>
<keyword evidence="3" id="KW-1185">Reference proteome</keyword>
<dbReference type="GO" id="GO:0016491">
    <property type="term" value="F:oxidoreductase activity"/>
    <property type="evidence" value="ECO:0007669"/>
    <property type="project" value="InterPro"/>
</dbReference>
<accession>A0A2R4BN40</accession>
<reference evidence="2 3" key="1">
    <citation type="submission" date="2018-03" db="EMBL/GenBank/DDBJ databases">
        <title>Complete genome sequence of Thauera aromatica, a model organism for studying aromatic compound degradation under denitrifying conditions.</title>
        <authorList>
            <person name="Lo H.-Y."/>
            <person name="Goris T."/>
            <person name="Boll M."/>
            <person name="Mueller J.A."/>
        </authorList>
    </citation>
    <scope>NUCLEOTIDE SEQUENCE [LARGE SCALE GENOMIC DNA]</scope>
    <source>
        <strain evidence="2 3">K172</strain>
    </source>
</reference>
<organism evidence="2 3">
    <name type="scientific">Thauera aromatica K172</name>
    <dbReference type="NCBI Taxonomy" id="44139"/>
    <lineage>
        <taxon>Bacteria</taxon>
        <taxon>Pseudomonadati</taxon>
        <taxon>Pseudomonadota</taxon>
        <taxon>Betaproteobacteria</taxon>
        <taxon>Rhodocyclales</taxon>
        <taxon>Zoogloeaceae</taxon>
        <taxon>Thauera</taxon>
    </lineage>
</organism>
<proteinExistence type="predicted"/>
<dbReference type="Gene3D" id="1.20.1260.10">
    <property type="match status" value="1"/>
</dbReference>
<dbReference type="PROSITE" id="PS50905">
    <property type="entry name" value="FERRITIN_LIKE"/>
    <property type="match status" value="1"/>
</dbReference>
<dbReference type="InterPro" id="IPR003251">
    <property type="entry name" value="Rr_diiron-bd_dom"/>
</dbReference>
<dbReference type="Pfam" id="PF02915">
    <property type="entry name" value="Rubrerythrin"/>
    <property type="match status" value="1"/>
</dbReference>
<protein>
    <submittedName>
        <fullName evidence="2">Ferritin-like protein</fullName>
    </submittedName>
</protein>
<name>A0A2R4BN40_THAAR</name>
<sequence length="151" mass="17326">MSYSMPVFLAHAIAMEREAAERYLELADMMEAHNNLEVAALFRDMVRYSTMHGDSIAERAGKLELPKLQSWQYRWVAPTEVGDEEGFDYTMNAYQALEYARENEARAMNFYRTVAEKSADAEIKRLAMEFAAEEADHTSALDKMLAQTLRP</sequence>
<dbReference type="Proteomes" id="UP000241885">
    <property type="component" value="Chromosome"/>
</dbReference>
<gene>
    <name evidence="2" type="ORF">Tharo_1841</name>
</gene>